<dbReference type="GO" id="GO:0016706">
    <property type="term" value="F:2-oxoglutarate-dependent dioxygenase activity"/>
    <property type="evidence" value="ECO:0007669"/>
    <property type="project" value="UniProtKB-ARBA"/>
</dbReference>
<feature type="domain" description="Gamma-butyrobetaine hydroxylase-like N-terminal" evidence="11">
    <location>
        <begin position="56"/>
        <end position="135"/>
    </location>
</feature>
<evidence type="ECO:0000313" key="13">
    <source>
        <dbReference type="Proteomes" id="UP000789390"/>
    </source>
</evidence>
<dbReference type="SUPFAM" id="SSF51197">
    <property type="entry name" value="Clavaminate synthase-like"/>
    <property type="match status" value="1"/>
</dbReference>
<evidence type="ECO:0000256" key="7">
    <source>
        <dbReference type="ARBA" id="ARBA00022964"/>
    </source>
</evidence>
<keyword evidence="13" id="KW-1185">Reference proteome</keyword>
<name>A0A8J2RK46_9CRUS</name>
<dbReference type="Gene3D" id="3.30.2020.30">
    <property type="match status" value="1"/>
</dbReference>
<comment type="caution">
    <text evidence="12">The sequence shown here is derived from an EMBL/GenBank/DDBJ whole genome shotgun (WGS) entry which is preliminary data.</text>
</comment>
<protein>
    <recommendedName>
        <fullName evidence="14">Epsilon-trimethyllysine 2-oxoglutarate dioxygenase</fullName>
    </recommendedName>
</protein>
<evidence type="ECO:0000313" key="12">
    <source>
        <dbReference type="EMBL" id="CAH0101113.1"/>
    </source>
</evidence>
<evidence type="ECO:0000256" key="5">
    <source>
        <dbReference type="ARBA" id="ARBA00022723"/>
    </source>
</evidence>
<evidence type="ECO:0000256" key="9">
    <source>
        <dbReference type="ARBA" id="ARBA00023004"/>
    </source>
</evidence>
<dbReference type="GO" id="GO:0005739">
    <property type="term" value="C:mitochondrion"/>
    <property type="evidence" value="ECO:0007669"/>
    <property type="project" value="TreeGrafter"/>
</dbReference>
<evidence type="ECO:0000259" key="10">
    <source>
        <dbReference type="Pfam" id="PF02668"/>
    </source>
</evidence>
<evidence type="ECO:0000256" key="3">
    <source>
        <dbReference type="ARBA" id="ARBA00005022"/>
    </source>
</evidence>
<evidence type="ECO:0000256" key="1">
    <source>
        <dbReference type="ARBA" id="ARBA00001954"/>
    </source>
</evidence>
<accession>A0A8J2RK46</accession>
<evidence type="ECO:0000256" key="4">
    <source>
        <dbReference type="ARBA" id="ARBA00008654"/>
    </source>
</evidence>
<comment type="similarity">
    <text evidence="4">Belongs to the gamma-BBH/TMLD family.</text>
</comment>
<dbReference type="FunFam" id="3.30.2020.30:FF:000002">
    <property type="entry name" value="Putative gamma-butyrobetaine dioxygenase"/>
    <property type="match status" value="1"/>
</dbReference>
<comment type="pathway">
    <text evidence="3">Amine and polyamine biosynthesis; carnitine biosynthesis.</text>
</comment>
<dbReference type="OrthoDB" id="406634at2759"/>
<organism evidence="12 13">
    <name type="scientific">Daphnia galeata</name>
    <dbReference type="NCBI Taxonomy" id="27404"/>
    <lineage>
        <taxon>Eukaryota</taxon>
        <taxon>Metazoa</taxon>
        <taxon>Ecdysozoa</taxon>
        <taxon>Arthropoda</taxon>
        <taxon>Crustacea</taxon>
        <taxon>Branchiopoda</taxon>
        <taxon>Diplostraca</taxon>
        <taxon>Cladocera</taxon>
        <taxon>Anomopoda</taxon>
        <taxon>Daphniidae</taxon>
        <taxon>Daphnia</taxon>
    </lineage>
</organism>
<keyword evidence="6" id="KW-0124">Carnitine biosynthesis</keyword>
<keyword evidence="9" id="KW-0408">Iron</keyword>
<sequence length="437" mass="49827">MIAASFARSLFVTGRQGISSLRAHYPKRHYEAFSLKHKNKVSILSVVPGGHHRSAKVIFDDSPSTTVNFKYIWLRDNCKCSRCVDQSTKQKLIDTPSLDVNIRPERLNVNADGQLAVEWAENGQNHTSVYEPEWLMRYSRCFIEDNFASPVEDEQASQRPPLTLWDRTTIWKNLPEISYAEVMESDKGLALWLEMFHRFGTALLRGVPTTKGKIIEVVKRFAYVKETSYGVTFDVVAEPDPEHLAYTGTHLHHHTDMNYREKSPGMQLLHCLKSIDTKGGSSDPGGMSFLVDGFRAAKWLKENEPAAFHILSATPVRFQISVNGVKFSQTWPIICTDNEGEVTEIHYNNRTMGPLQAPTHLITPFYHSYSLLTEKIRTESMQFAFHLAPGDLLAFNNRRVLHGRTSFDETRVSRHLEGCYVDIDETMAIYDSLRNKI</sequence>
<dbReference type="UniPathway" id="UPA00118"/>
<dbReference type="FunFam" id="3.60.130.10:FF:000001">
    <property type="entry name" value="Trimethyllysine dioxygenase, mitochondrial"/>
    <property type="match status" value="1"/>
</dbReference>
<dbReference type="EMBL" id="CAKKLH010000052">
    <property type="protein sequence ID" value="CAH0101113.1"/>
    <property type="molecule type" value="Genomic_DNA"/>
</dbReference>
<comment type="cofactor">
    <cofactor evidence="2">
        <name>L-ascorbate</name>
        <dbReference type="ChEBI" id="CHEBI:38290"/>
    </cofactor>
</comment>
<dbReference type="GO" id="GO:0046872">
    <property type="term" value="F:metal ion binding"/>
    <property type="evidence" value="ECO:0007669"/>
    <property type="project" value="UniProtKB-KW"/>
</dbReference>
<reference evidence="12" key="1">
    <citation type="submission" date="2021-11" db="EMBL/GenBank/DDBJ databases">
        <authorList>
            <person name="Schell T."/>
        </authorList>
    </citation>
    <scope>NUCLEOTIDE SEQUENCE</scope>
    <source>
        <strain evidence="12">M5</strain>
    </source>
</reference>
<dbReference type="Pfam" id="PF02668">
    <property type="entry name" value="TauD"/>
    <property type="match status" value="1"/>
</dbReference>
<evidence type="ECO:0000259" key="11">
    <source>
        <dbReference type="Pfam" id="PF06155"/>
    </source>
</evidence>
<dbReference type="PANTHER" id="PTHR10696:SF55">
    <property type="entry name" value="DIOXYGENASE, PUTATIVE-RELATED"/>
    <property type="match status" value="1"/>
</dbReference>
<dbReference type="Gene3D" id="3.60.130.10">
    <property type="entry name" value="Clavaminate synthase-like"/>
    <property type="match status" value="1"/>
</dbReference>
<evidence type="ECO:0000256" key="2">
    <source>
        <dbReference type="ARBA" id="ARBA00001961"/>
    </source>
</evidence>
<dbReference type="InterPro" id="IPR050411">
    <property type="entry name" value="AlphaKG_dependent_hydroxylases"/>
</dbReference>
<gene>
    <name evidence="12" type="ORF">DGAL_LOCUS3414</name>
</gene>
<dbReference type="InterPro" id="IPR038492">
    <property type="entry name" value="GBBH-like_N_sf"/>
</dbReference>
<dbReference type="GO" id="GO:0045329">
    <property type="term" value="P:carnitine biosynthetic process"/>
    <property type="evidence" value="ECO:0007669"/>
    <property type="project" value="UniProtKB-UniPathway"/>
</dbReference>
<dbReference type="AlphaFoldDB" id="A0A8J2RK46"/>
<keyword evidence="8" id="KW-0560">Oxidoreductase</keyword>
<evidence type="ECO:0000256" key="8">
    <source>
        <dbReference type="ARBA" id="ARBA00023002"/>
    </source>
</evidence>
<feature type="domain" description="TauD/TfdA-like" evidence="10">
    <location>
        <begin position="176"/>
        <end position="420"/>
    </location>
</feature>
<dbReference type="InterPro" id="IPR003819">
    <property type="entry name" value="TauD/TfdA-like"/>
</dbReference>
<comment type="cofactor">
    <cofactor evidence="1">
        <name>Fe(2+)</name>
        <dbReference type="ChEBI" id="CHEBI:29033"/>
    </cofactor>
</comment>
<dbReference type="CDD" id="cd00250">
    <property type="entry name" value="CAS_like"/>
    <property type="match status" value="1"/>
</dbReference>
<dbReference type="PANTHER" id="PTHR10696">
    <property type="entry name" value="GAMMA-BUTYROBETAINE HYDROXYLASE-RELATED"/>
    <property type="match status" value="1"/>
</dbReference>
<dbReference type="InterPro" id="IPR010376">
    <property type="entry name" value="GBBH-like_N"/>
</dbReference>
<dbReference type="Proteomes" id="UP000789390">
    <property type="component" value="Unassembled WGS sequence"/>
</dbReference>
<dbReference type="InterPro" id="IPR042098">
    <property type="entry name" value="TauD-like_sf"/>
</dbReference>
<dbReference type="Pfam" id="PF06155">
    <property type="entry name" value="GBBH-like_N"/>
    <property type="match status" value="1"/>
</dbReference>
<keyword evidence="5" id="KW-0479">Metal-binding</keyword>
<proteinExistence type="inferred from homology"/>
<keyword evidence="7" id="KW-0223">Dioxygenase</keyword>
<evidence type="ECO:0008006" key="14">
    <source>
        <dbReference type="Google" id="ProtNLM"/>
    </source>
</evidence>
<evidence type="ECO:0000256" key="6">
    <source>
        <dbReference type="ARBA" id="ARBA00022873"/>
    </source>
</evidence>